<evidence type="ECO:0000313" key="1">
    <source>
        <dbReference type="EMBL" id="GAI98773.1"/>
    </source>
</evidence>
<dbReference type="AlphaFoldDB" id="X1T0Q6"/>
<reference evidence="1" key="1">
    <citation type="journal article" date="2014" name="Front. Microbiol.">
        <title>High frequency of phylogenetically diverse reductive dehalogenase-homologous genes in deep subseafloor sedimentary metagenomes.</title>
        <authorList>
            <person name="Kawai M."/>
            <person name="Futagami T."/>
            <person name="Toyoda A."/>
            <person name="Takaki Y."/>
            <person name="Nishi S."/>
            <person name="Hori S."/>
            <person name="Arai W."/>
            <person name="Tsubouchi T."/>
            <person name="Morono Y."/>
            <person name="Uchiyama I."/>
            <person name="Ito T."/>
            <person name="Fujiyama A."/>
            <person name="Inagaki F."/>
            <person name="Takami H."/>
        </authorList>
    </citation>
    <scope>NUCLEOTIDE SEQUENCE</scope>
    <source>
        <strain evidence="1">Expedition CK06-06</strain>
    </source>
</reference>
<comment type="caution">
    <text evidence="1">The sequence shown here is derived from an EMBL/GenBank/DDBJ whole genome shotgun (WGS) entry which is preliminary data.</text>
</comment>
<gene>
    <name evidence="1" type="ORF">S12H4_33480</name>
</gene>
<proteinExistence type="predicted"/>
<sequence length="68" mass="8292">MNKYDVVIAYRIYPRFSRNVYKLEEWDKYKLSEFCLESFLRCLSGVKFKFYAILDGCPEKYNTRFTGH</sequence>
<name>X1T0Q6_9ZZZZ</name>
<dbReference type="EMBL" id="BARW01019730">
    <property type="protein sequence ID" value="GAI98773.1"/>
    <property type="molecule type" value="Genomic_DNA"/>
</dbReference>
<protein>
    <submittedName>
        <fullName evidence="1">Uncharacterized protein</fullName>
    </submittedName>
</protein>
<organism evidence="1">
    <name type="scientific">marine sediment metagenome</name>
    <dbReference type="NCBI Taxonomy" id="412755"/>
    <lineage>
        <taxon>unclassified sequences</taxon>
        <taxon>metagenomes</taxon>
        <taxon>ecological metagenomes</taxon>
    </lineage>
</organism>
<accession>X1T0Q6</accession>